<dbReference type="STRING" id="379508.A5DZP4"/>
<dbReference type="SUPFAM" id="SSF54631">
    <property type="entry name" value="CBS-domain pair"/>
    <property type="match status" value="1"/>
</dbReference>
<dbReference type="GO" id="GO:0005737">
    <property type="term" value="C:cytoplasm"/>
    <property type="evidence" value="ECO:0007669"/>
    <property type="project" value="TreeGrafter"/>
</dbReference>
<dbReference type="InterPro" id="IPR002550">
    <property type="entry name" value="CNNM"/>
</dbReference>
<dbReference type="EMBL" id="CH981526">
    <property type="protein sequence ID" value="EDK44652.1"/>
    <property type="molecule type" value="Genomic_DNA"/>
</dbReference>
<dbReference type="PANTHER" id="PTHR12064:SF97">
    <property type="entry name" value="METAL TRANSPORTER CNNM-5"/>
    <property type="match status" value="1"/>
</dbReference>
<dbReference type="OMA" id="YTMSADA"/>
<accession>A5DZP4</accession>
<feature type="domain" description="CNNM transmembrane" evidence="9">
    <location>
        <begin position="61"/>
        <end position="244"/>
    </location>
</feature>
<feature type="transmembrane region" description="Helical" evidence="8">
    <location>
        <begin position="151"/>
        <end position="171"/>
    </location>
</feature>
<dbReference type="FunFam" id="3.10.580.10:FF:000006">
    <property type="entry name" value="DUF21 and CBS domain protein"/>
    <property type="match status" value="1"/>
</dbReference>
<feature type="region of interest" description="Disordered" evidence="7">
    <location>
        <begin position="425"/>
        <end position="489"/>
    </location>
</feature>
<feature type="region of interest" description="Disordered" evidence="7">
    <location>
        <begin position="709"/>
        <end position="788"/>
    </location>
</feature>
<evidence type="ECO:0000256" key="2">
    <source>
        <dbReference type="ARBA" id="ARBA00022692"/>
    </source>
</evidence>
<keyword evidence="4 6" id="KW-1133">Transmembrane helix</keyword>
<evidence type="ECO:0000313" key="11">
    <source>
        <dbReference type="Proteomes" id="UP000001996"/>
    </source>
</evidence>
<gene>
    <name evidence="10" type="ORF">LELG_02831</name>
</gene>
<dbReference type="GO" id="GO:0010961">
    <property type="term" value="P:intracellular magnesium ion homeostasis"/>
    <property type="evidence" value="ECO:0007669"/>
    <property type="project" value="EnsemblFungi"/>
</dbReference>
<dbReference type="GO" id="GO:0007005">
    <property type="term" value="P:mitochondrion organization"/>
    <property type="evidence" value="ECO:0007669"/>
    <property type="project" value="EnsemblFungi"/>
</dbReference>
<dbReference type="Proteomes" id="UP000001996">
    <property type="component" value="Unassembled WGS sequence"/>
</dbReference>
<evidence type="ECO:0000313" key="10">
    <source>
        <dbReference type="EMBL" id="EDK44652.1"/>
    </source>
</evidence>
<dbReference type="HOGENOM" id="CLU_011310_3_1_1"/>
<feature type="transmembrane region" description="Helical" evidence="8">
    <location>
        <begin position="178"/>
        <end position="198"/>
    </location>
</feature>
<dbReference type="InterPro" id="IPR044751">
    <property type="entry name" value="Ion_transp-like_CBS"/>
</dbReference>
<protein>
    <recommendedName>
        <fullName evidence="9">CNNM transmembrane domain-containing protein</fullName>
    </recommendedName>
</protein>
<dbReference type="Pfam" id="PF01595">
    <property type="entry name" value="CNNM"/>
    <property type="match status" value="1"/>
</dbReference>
<dbReference type="Gene3D" id="3.10.580.10">
    <property type="entry name" value="CBS-domain"/>
    <property type="match status" value="1"/>
</dbReference>
<feature type="compositionally biased region" description="Basic and acidic residues" evidence="7">
    <location>
        <begin position="624"/>
        <end position="638"/>
    </location>
</feature>
<evidence type="ECO:0000256" key="3">
    <source>
        <dbReference type="ARBA" id="ARBA00022737"/>
    </source>
</evidence>
<dbReference type="InterPro" id="IPR045095">
    <property type="entry name" value="ACDP"/>
</dbReference>
<feature type="compositionally biased region" description="Polar residues" evidence="7">
    <location>
        <begin position="473"/>
        <end position="484"/>
    </location>
</feature>
<feature type="compositionally biased region" description="Basic and acidic residues" evidence="7">
    <location>
        <begin position="434"/>
        <end position="448"/>
    </location>
</feature>
<keyword evidence="5 6" id="KW-0472">Membrane</keyword>
<dbReference type="InParanoid" id="A5DZP4"/>
<evidence type="ECO:0000259" key="9">
    <source>
        <dbReference type="PROSITE" id="PS51846"/>
    </source>
</evidence>
<proteinExistence type="predicted"/>
<dbReference type="eggNOG" id="KOG2118">
    <property type="taxonomic scope" value="Eukaryota"/>
</dbReference>
<dbReference type="InterPro" id="IPR046342">
    <property type="entry name" value="CBS_dom_sf"/>
</dbReference>
<evidence type="ECO:0000256" key="7">
    <source>
        <dbReference type="SAM" id="MobiDB-lite"/>
    </source>
</evidence>
<keyword evidence="2 6" id="KW-0812">Transmembrane</keyword>
<dbReference type="KEGG" id="lel:PVL30_003673"/>
<evidence type="ECO:0000256" key="4">
    <source>
        <dbReference type="ARBA" id="ARBA00022989"/>
    </source>
</evidence>
<reference evidence="10 11" key="1">
    <citation type="journal article" date="2009" name="Nature">
        <title>Evolution of pathogenicity and sexual reproduction in eight Candida genomes.</title>
        <authorList>
            <person name="Butler G."/>
            <person name="Rasmussen M.D."/>
            <person name="Lin M.F."/>
            <person name="Santos M.A."/>
            <person name="Sakthikumar S."/>
            <person name="Munro C.A."/>
            <person name="Rheinbay E."/>
            <person name="Grabherr M."/>
            <person name="Forche A."/>
            <person name="Reedy J.L."/>
            <person name="Agrafioti I."/>
            <person name="Arnaud M.B."/>
            <person name="Bates S."/>
            <person name="Brown A.J."/>
            <person name="Brunke S."/>
            <person name="Costanzo M.C."/>
            <person name="Fitzpatrick D.A."/>
            <person name="de Groot P.W."/>
            <person name="Harris D."/>
            <person name="Hoyer L.L."/>
            <person name="Hube B."/>
            <person name="Klis F.M."/>
            <person name="Kodira C."/>
            <person name="Lennard N."/>
            <person name="Logue M.E."/>
            <person name="Martin R."/>
            <person name="Neiman A.M."/>
            <person name="Nikolaou E."/>
            <person name="Quail M.A."/>
            <person name="Quinn J."/>
            <person name="Santos M.C."/>
            <person name="Schmitzberger F.F."/>
            <person name="Sherlock G."/>
            <person name="Shah P."/>
            <person name="Silverstein K.A."/>
            <person name="Skrzypek M.S."/>
            <person name="Soll D."/>
            <person name="Staggs R."/>
            <person name="Stansfield I."/>
            <person name="Stumpf M.P."/>
            <person name="Sudbery P.E."/>
            <person name="Srikantha T."/>
            <person name="Zeng Q."/>
            <person name="Berman J."/>
            <person name="Berriman M."/>
            <person name="Heitman J."/>
            <person name="Gow N.A."/>
            <person name="Lorenz M.C."/>
            <person name="Birren B.W."/>
            <person name="Kellis M."/>
            <person name="Cuomo C.A."/>
        </authorList>
    </citation>
    <scope>NUCLEOTIDE SEQUENCE [LARGE SCALE GENOMIC DNA]</scope>
    <source>
        <strain evidence="11">ATCC 11503 / BCRC 21390 / CBS 2605 / JCM 1781 / NBRC 1676 / NRRL YB-4239</strain>
    </source>
</reference>
<name>A5DZP4_LODEL</name>
<feature type="compositionally biased region" description="Basic and acidic residues" evidence="7">
    <location>
        <begin position="597"/>
        <end position="617"/>
    </location>
</feature>
<feature type="compositionally biased region" description="Basic residues" evidence="7">
    <location>
        <begin position="716"/>
        <end position="733"/>
    </location>
</feature>
<sequence>MSKTKHSIPRYNGSTVSINGTGSAAKLILVISNLFKLVHSLPIHATGSSTGVEASKETELTPNEYWTNLFISMMLVLLGGVFAGLTLGLMGQDEVYLKVISTSGDKNERKYAQKVLRLIGRGKHWVLVTLLLSNVITNETLPIVLDRCLGGGWPAVVTSTVSIVIFGEIIPQSICVRYGLQVGALFAPFVLMLMYIMYPVAYPCALLLDHILGEDHGTVYKKSGLKTLVTLHKTMGVERLNQDEVTIISAVLDLKEKSVSTIMTPMDRVYTMSADTLLDEKTVEEIFNAGFSRIPIHLPNEPNNFIGMLLVRVLISYDPEDALPVASFPLATLPETGVDTSCLNILNYFQEGKSHMIIVSETPGEATGALGVLTLEDVIEELIGEEIVDESDVYVDINKNIKRKHPGPLSKRNLTSYLHNLYQRGGSAAASKRNSLESSERPDLKERLSGTGSSEAKLISYTPNHRNHKNENGELSASQKGNSLTGNNGTGASANSAVATAAAAAAAGGGGSKFKIKNPALNPLETSKSFVHIKRPDQGTIHSVAKAASPAPIHPETTGEHLSPHKTGELYPTEHGAINEAKRRSVELNSPTPKMLDLSKDGAKGLKEEEGKQGGKDEQEEVDVTDHHRHDHHDDGHIDIPVGNRSFNNGGNGFLDLERQESRSYRTGGIIESVVNVDGVHKTIIENVSDGDLELENGEDDLVIDDAMLNREQNKRNKKKKSSSTGGRKRKSRQGSTSSRSNSFSMNKFSDEDEEEHQSLLNGHSNGDVGSLHSSVSSSITGNGAGRR</sequence>
<feature type="transmembrane region" description="Helical" evidence="8">
    <location>
        <begin position="69"/>
        <end position="90"/>
    </location>
</feature>
<organism evidence="10 11">
    <name type="scientific">Lodderomyces elongisporus (strain ATCC 11503 / CBS 2605 / JCM 1781 / NBRC 1676 / NRRL YB-4239)</name>
    <name type="common">Yeast</name>
    <name type="synonym">Saccharomyces elongisporus</name>
    <dbReference type="NCBI Taxonomy" id="379508"/>
    <lineage>
        <taxon>Eukaryota</taxon>
        <taxon>Fungi</taxon>
        <taxon>Dikarya</taxon>
        <taxon>Ascomycota</taxon>
        <taxon>Saccharomycotina</taxon>
        <taxon>Pichiomycetes</taxon>
        <taxon>Debaryomycetaceae</taxon>
        <taxon>Candida/Lodderomyces clade</taxon>
        <taxon>Lodderomyces</taxon>
    </lineage>
</organism>
<evidence type="ECO:0000256" key="6">
    <source>
        <dbReference type="PROSITE-ProRule" id="PRU01193"/>
    </source>
</evidence>
<dbReference type="GO" id="GO:0016020">
    <property type="term" value="C:membrane"/>
    <property type="evidence" value="ECO:0007669"/>
    <property type="project" value="UniProtKB-SubCell"/>
</dbReference>
<dbReference type="GO" id="GO:0030026">
    <property type="term" value="P:intracellular manganese ion homeostasis"/>
    <property type="evidence" value="ECO:0007669"/>
    <property type="project" value="EnsemblFungi"/>
</dbReference>
<dbReference type="CDD" id="cd04590">
    <property type="entry name" value="CBS_pair_CorC_HlyC_assoc"/>
    <property type="match status" value="1"/>
</dbReference>
<dbReference type="PROSITE" id="PS51846">
    <property type="entry name" value="CNNM"/>
    <property type="match status" value="1"/>
</dbReference>
<feature type="region of interest" description="Disordered" evidence="7">
    <location>
        <begin position="586"/>
        <end position="643"/>
    </location>
</feature>
<dbReference type="AlphaFoldDB" id="A5DZP4"/>
<keyword evidence="3" id="KW-0677">Repeat</keyword>
<dbReference type="OrthoDB" id="5353557at2759"/>
<evidence type="ECO:0000256" key="8">
    <source>
        <dbReference type="SAM" id="Phobius"/>
    </source>
</evidence>
<dbReference type="PANTHER" id="PTHR12064">
    <property type="entry name" value="METAL TRANSPORTER CNNM"/>
    <property type="match status" value="1"/>
</dbReference>
<evidence type="ECO:0000256" key="1">
    <source>
        <dbReference type="ARBA" id="ARBA00004141"/>
    </source>
</evidence>
<evidence type="ECO:0000256" key="5">
    <source>
        <dbReference type="ARBA" id="ARBA00023136"/>
    </source>
</evidence>
<keyword evidence="11" id="KW-1185">Reference proteome</keyword>
<dbReference type="VEuPathDB" id="FungiDB:LELG_02831"/>
<comment type="subcellular location">
    <subcellularLocation>
        <location evidence="1">Membrane</location>
        <topology evidence="1">Multi-pass membrane protein</topology>
    </subcellularLocation>
</comment>
<dbReference type="FunCoup" id="A5DZP4">
    <property type="interactions" value="60"/>
</dbReference>
<dbReference type="GeneID" id="5233460"/>
<feature type="compositionally biased region" description="Low complexity" evidence="7">
    <location>
        <begin position="734"/>
        <end position="748"/>
    </location>
</feature>